<reference evidence="2 3" key="1">
    <citation type="submission" date="2019-04" db="EMBL/GenBank/DDBJ databases">
        <authorList>
            <person name="Schori C."/>
            <person name="Ahrens C."/>
        </authorList>
    </citation>
    <scope>NUCLEOTIDE SEQUENCE [LARGE SCALE GENOMIC DNA]</scope>
    <source>
        <strain evidence="2 3">DSM 2950</strain>
    </source>
</reference>
<gene>
    <name evidence="2" type="ORF">E5259_10130</name>
</gene>
<dbReference type="CDD" id="cd06260">
    <property type="entry name" value="DUF820-like"/>
    <property type="match status" value="1"/>
</dbReference>
<dbReference type="AlphaFoldDB" id="A0A7G5MTI1"/>
<dbReference type="Pfam" id="PF05685">
    <property type="entry name" value="Uma2"/>
    <property type="match status" value="1"/>
</dbReference>
<dbReference type="SUPFAM" id="SSF52980">
    <property type="entry name" value="Restriction endonuclease-like"/>
    <property type="match status" value="1"/>
</dbReference>
<dbReference type="GeneID" id="75050396"/>
<dbReference type="InterPro" id="IPR012296">
    <property type="entry name" value="Nuclease_put_TT1808"/>
</dbReference>
<evidence type="ECO:0000259" key="1">
    <source>
        <dbReference type="Pfam" id="PF05685"/>
    </source>
</evidence>
<accession>A0A7G5MTI1</accession>
<dbReference type="InterPro" id="IPR008538">
    <property type="entry name" value="Uma2"/>
</dbReference>
<evidence type="ECO:0000313" key="2">
    <source>
        <dbReference type="EMBL" id="QMW77924.1"/>
    </source>
</evidence>
<keyword evidence="2" id="KW-0540">Nuclease</keyword>
<dbReference type="RefSeq" id="WP_026255576.1">
    <property type="nucleotide sequence ID" value="NZ_CABLBP010000004.1"/>
</dbReference>
<dbReference type="GO" id="GO:0004519">
    <property type="term" value="F:endonuclease activity"/>
    <property type="evidence" value="ECO:0007669"/>
    <property type="project" value="UniProtKB-KW"/>
</dbReference>
<protein>
    <submittedName>
        <fullName evidence="2">Uma2 family endonuclease</fullName>
    </submittedName>
</protein>
<dbReference type="PANTHER" id="PTHR34107:SF4">
    <property type="entry name" value="SLL1222 PROTEIN"/>
    <property type="match status" value="1"/>
</dbReference>
<evidence type="ECO:0000313" key="3">
    <source>
        <dbReference type="Proteomes" id="UP000515789"/>
    </source>
</evidence>
<organism evidence="2 3">
    <name type="scientific">Blautia producta</name>
    <dbReference type="NCBI Taxonomy" id="33035"/>
    <lineage>
        <taxon>Bacteria</taxon>
        <taxon>Bacillati</taxon>
        <taxon>Bacillota</taxon>
        <taxon>Clostridia</taxon>
        <taxon>Lachnospirales</taxon>
        <taxon>Lachnospiraceae</taxon>
        <taxon>Blautia</taxon>
    </lineage>
</organism>
<feature type="domain" description="Putative restriction endonuclease" evidence="1">
    <location>
        <begin position="12"/>
        <end position="153"/>
    </location>
</feature>
<sequence length="181" mass="20627">MPLFKEKSYTIEDIYNLPDGQRAELIDGKLYNMTPPGRIHQKLVSEFTQLLGQYVKSHNGSCEVYPAPFAVNLTADDKTYVEPDISIICDKNKLTEKGCSGAPDFIIEIVSPSSRKMDYSTKNTLYFESGVREYWIVDPAKQRTTIYQYEVDAAPTIIPFNQEIQAGIYKDLKIIIDELLK</sequence>
<dbReference type="PANTHER" id="PTHR34107">
    <property type="entry name" value="SLL0198 PROTEIN-RELATED"/>
    <property type="match status" value="1"/>
</dbReference>
<keyword evidence="2" id="KW-0255">Endonuclease</keyword>
<dbReference type="EMBL" id="CP039126">
    <property type="protein sequence ID" value="QMW77924.1"/>
    <property type="molecule type" value="Genomic_DNA"/>
</dbReference>
<dbReference type="Gene3D" id="3.90.1570.10">
    <property type="entry name" value="tt1808, chain A"/>
    <property type="match status" value="1"/>
</dbReference>
<proteinExistence type="predicted"/>
<keyword evidence="2" id="KW-0378">Hydrolase</keyword>
<dbReference type="InterPro" id="IPR011335">
    <property type="entry name" value="Restrct_endonuc-II-like"/>
</dbReference>
<dbReference type="Proteomes" id="UP000515789">
    <property type="component" value="Chromosome"/>
</dbReference>
<name>A0A7G5MTI1_9FIRM</name>